<organism evidence="2 3">
    <name type="scientific">Rhizophagus clarus</name>
    <dbReference type="NCBI Taxonomy" id="94130"/>
    <lineage>
        <taxon>Eukaryota</taxon>
        <taxon>Fungi</taxon>
        <taxon>Fungi incertae sedis</taxon>
        <taxon>Mucoromycota</taxon>
        <taxon>Glomeromycotina</taxon>
        <taxon>Glomeromycetes</taxon>
        <taxon>Glomerales</taxon>
        <taxon>Glomeraceae</taxon>
        <taxon>Rhizophagus</taxon>
    </lineage>
</organism>
<accession>A0A2Z6RGA2</accession>
<feature type="transmembrane region" description="Helical" evidence="1">
    <location>
        <begin position="277"/>
        <end position="297"/>
    </location>
</feature>
<keyword evidence="1" id="KW-0472">Membrane</keyword>
<keyword evidence="3" id="KW-1185">Reference proteome</keyword>
<reference evidence="2 3" key="1">
    <citation type="submission" date="2017-11" db="EMBL/GenBank/DDBJ databases">
        <title>The genome of Rhizophagus clarus HR1 reveals common genetic basis of auxotrophy among arbuscular mycorrhizal fungi.</title>
        <authorList>
            <person name="Kobayashi Y."/>
        </authorList>
    </citation>
    <scope>NUCLEOTIDE SEQUENCE [LARGE SCALE GENOMIC DNA]</scope>
    <source>
        <strain evidence="2 3">HR1</strain>
    </source>
</reference>
<keyword evidence="1" id="KW-0812">Transmembrane</keyword>
<feature type="transmembrane region" description="Helical" evidence="1">
    <location>
        <begin position="244"/>
        <end position="265"/>
    </location>
</feature>
<protein>
    <submittedName>
        <fullName evidence="2">Uncharacterized protein</fullName>
    </submittedName>
</protein>
<evidence type="ECO:0000256" key="1">
    <source>
        <dbReference type="SAM" id="Phobius"/>
    </source>
</evidence>
<dbReference type="EMBL" id="BEXD01003035">
    <property type="protein sequence ID" value="GBC00063.1"/>
    <property type="molecule type" value="Genomic_DNA"/>
</dbReference>
<comment type="caution">
    <text evidence="2">The sequence shown here is derived from an EMBL/GenBank/DDBJ whole genome shotgun (WGS) entry which is preliminary data.</text>
</comment>
<evidence type="ECO:0000313" key="3">
    <source>
        <dbReference type="Proteomes" id="UP000247702"/>
    </source>
</evidence>
<gene>
    <name evidence="2" type="ORF">RclHR1_03730002</name>
</gene>
<dbReference type="Proteomes" id="UP000247702">
    <property type="component" value="Unassembled WGS sequence"/>
</dbReference>
<name>A0A2Z6RGA2_9GLOM</name>
<proteinExistence type="predicted"/>
<keyword evidence="1" id="KW-1133">Transmembrane helix</keyword>
<sequence length="319" mass="35654">MTEDSVTKLLQTLQNPAPQYVLGSVPAIATIGAAPDSGLLNKLLWILRCLGCPFTGLFYTCNISQDPIAMSTYWLTSDHFMKNEYKVAYRPFGHHIMEIAAVDEQDKVVIKLLKECIAEASVLDRLSSLASAYYILLGILSGLAKAIRIGPCTEEDWPYLPLALSWTLPAIYKRVSGGRMVVNDPRHALENKYLVVRDLPHNKRSAQDAQVLITFVLFSIIIPWVSVLLAHFTRPVGYGCRSKFLTVLASIWSFNSLIAYISHFLGEKFVEGNRFFHGWYCLCGVIILILLILLGLLSHTPSLWADLFGGHCDAKCFDK</sequence>
<feature type="transmembrane region" description="Helical" evidence="1">
    <location>
        <begin position="211"/>
        <end position="232"/>
    </location>
</feature>
<dbReference type="AlphaFoldDB" id="A0A2Z6RGA2"/>
<evidence type="ECO:0000313" key="2">
    <source>
        <dbReference type="EMBL" id="GBC00063.1"/>
    </source>
</evidence>